<protein>
    <submittedName>
        <fullName evidence="6">M20 family metallopeptidase</fullName>
    </submittedName>
</protein>
<sequence>MWLKYEERGVRMNPTILEAMKSCNVNREAILKTWKEIVEIESFTHNREGVNAVCDFVRQELEKLGMSTKVYEYDKAGPLLIGECGTGNPDECILLTGHMDTVFKDGFIQDNPFRVEDGKVFGPGVLDMKGGVNLIFYIIKLLKALDYKKPIKVIISGDEEHGHEHSNQGQLMTDESKGCKLAFNMETGIVGNSITVARKGRIACRVATRGKSAHAGANFSDGINAIQEMAHKILSIQALNEKYEEVTFSVGTIKGGTVANAVPDYAEIEIDVRYNDVDMKEDIVEDLRQIAETCKVEGTTGEVFIDGGFPPFSNKINQKAYEFVNGISVKNGFGETEPIHIGGSSDAAFITIAGVPCLCSMGVKGEWNHTNREYALVDSAIERIVLITDAILESENVKSFLD</sequence>
<dbReference type="InterPro" id="IPR050072">
    <property type="entry name" value="Peptidase_M20A"/>
</dbReference>
<dbReference type="PANTHER" id="PTHR43808">
    <property type="entry name" value="ACETYLORNITHINE DEACETYLASE"/>
    <property type="match status" value="1"/>
</dbReference>
<dbReference type="Gene3D" id="3.40.630.10">
    <property type="entry name" value="Zn peptidases"/>
    <property type="match status" value="1"/>
</dbReference>
<dbReference type="SUPFAM" id="SSF55031">
    <property type="entry name" value="Bacterial exopeptidase dimerisation domain"/>
    <property type="match status" value="1"/>
</dbReference>
<evidence type="ECO:0000256" key="1">
    <source>
        <dbReference type="ARBA" id="ARBA00001947"/>
    </source>
</evidence>
<accession>A0ABR9ZSX1</accession>
<dbReference type="Proteomes" id="UP000614200">
    <property type="component" value="Unassembled WGS sequence"/>
</dbReference>
<dbReference type="Pfam" id="PF07687">
    <property type="entry name" value="M20_dimer"/>
    <property type="match status" value="1"/>
</dbReference>
<evidence type="ECO:0000256" key="2">
    <source>
        <dbReference type="ARBA" id="ARBA00022723"/>
    </source>
</evidence>
<gene>
    <name evidence="6" type="ORF">ISU02_10470</name>
</gene>
<evidence type="ECO:0000313" key="6">
    <source>
        <dbReference type="EMBL" id="MBF4693548.1"/>
    </source>
</evidence>
<name>A0ABR9ZSX1_9FIRM</name>
<evidence type="ECO:0000256" key="3">
    <source>
        <dbReference type="ARBA" id="ARBA00022801"/>
    </source>
</evidence>
<dbReference type="SUPFAM" id="SSF53187">
    <property type="entry name" value="Zn-dependent exopeptidases"/>
    <property type="match status" value="1"/>
</dbReference>
<dbReference type="Gene3D" id="3.30.70.360">
    <property type="match status" value="1"/>
</dbReference>
<organism evidence="6 7">
    <name type="scientific">Fusibacter ferrireducens</name>
    <dbReference type="NCBI Taxonomy" id="2785058"/>
    <lineage>
        <taxon>Bacteria</taxon>
        <taxon>Bacillati</taxon>
        <taxon>Bacillota</taxon>
        <taxon>Clostridia</taxon>
        <taxon>Eubacteriales</taxon>
        <taxon>Eubacteriales Family XII. Incertae Sedis</taxon>
        <taxon>Fusibacter</taxon>
    </lineage>
</organism>
<comment type="cofactor">
    <cofactor evidence="1">
        <name>Zn(2+)</name>
        <dbReference type="ChEBI" id="CHEBI:29105"/>
    </cofactor>
</comment>
<dbReference type="InterPro" id="IPR001261">
    <property type="entry name" value="ArgE/DapE_CS"/>
</dbReference>
<feature type="domain" description="Peptidase M20 dimerisation" evidence="5">
    <location>
        <begin position="196"/>
        <end position="293"/>
    </location>
</feature>
<evidence type="ECO:0000313" key="7">
    <source>
        <dbReference type="Proteomes" id="UP000614200"/>
    </source>
</evidence>
<dbReference type="InterPro" id="IPR036264">
    <property type="entry name" value="Bact_exopeptidase_dim_dom"/>
</dbReference>
<proteinExistence type="predicted"/>
<comment type="caution">
    <text evidence="6">The sequence shown here is derived from an EMBL/GenBank/DDBJ whole genome shotgun (WGS) entry which is preliminary data.</text>
</comment>
<dbReference type="PROSITE" id="PS00758">
    <property type="entry name" value="ARGE_DAPE_CPG2_1"/>
    <property type="match status" value="1"/>
</dbReference>
<keyword evidence="3" id="KW-0378">Hydrolase</keyword>
<dbReference type="Pfam" id="PF01546">
    <property type="entry name" value="Peptidase_M20"/>
    <property type="match status" value="1"/>
</dbReference>
<dbReference type="PIRSF" id="PIRSF037238">
    <property type="entry name" value="Carboxypeptidase_G2"/>
    <property type="match status" value="1"/>
</dbReference>
<dbReference type="PANTHER" id="PTHR43808:SF9">
    <property type="entry name" value="BLL0789 PROTEIN"/>
    <property type="match status" value="1"/>
</dbReference>
<evidence type="ECO:0000259" key="5">
    <source>
        <dbReference type="Pfam" id="PF07687"/>
    </source>
</evidence>
<dbReference type="InterPro" id="IPR011650">
    <property type="entry name" value="Peptidase_M20_dimer"/>
</dbReference>
<keyword evidence="2" id="KW-0479">Metal-binding</keyword>
<reference evidence="6 7" key="1">
    <citation type="submission" date="2020-11" db="EMBL/GenBank/DDBJ databases">
        <title>Fusibacter basophilias sp. nov.</title>
        <authorList>
            <person name="Qiu D."/>
        </authorList>
    </citation>
    <scope>NUCLEOTIDE SEQUENCE [LARGE SCALE GENOMIC DNA]</scope>
    <source>
        <strain evidence="6 7">Q10-2</strain>
    </source>
</reference>
<evidence type="ECO:0000256" key="4">
    <source>
        <dbReference type="ARBA" id="ARBA00022833"/>
    </source>
</evidence>
<dbReference type="InterPro" id="IPR017150">
    <property type="entry name" value="Pept_M20_glutamate_carboxypep"/>
</dbReference>
<keyword evidence="7" id="KW-1185">Reference proteome</keyword>
<dbReference type="EMBL" id="JADKNH010000006">
    <property type="protein sequence ID" value="MBF4693548.1"/>
    <property type="molecule type" value="Genomic_DNA"/>
</dbReference>
<dbReference type="InterPro" id="IPR002933">
    <property type="entry name" value="Peptidase_M20"/>
</dbReference>
<keyword evidence="4" id="KW-0862">Zinc</keyword>
<dbReference type="CDD" id="cd03885">
    <property type="entry name" value="M20_CPDG2"/>
    <property type="match status" value="1"/>
</dbReference>